<organism evidence="1">
    <name type="scientific">Solanum lycopersicum</name>
    <name type="common">Tomato</name>
    <name type="synonym">Lycopersicon esculentum</name>
    <dbReference type="NCBI Taxonomy" id="4081"/>
    <lineage>
        <taxon>Eukaryota</taxon>
        <taxon>Viridiplantae</taxon>
        <taxon>Streptophyta</taxon>
        <taxon>Embryophyta</taxon>
        <taxon>Tracheophyta</taxon>
        <taxon>Spermatophyta</taxon>
        <taxon>Magnoliopsida</taxon>
        <taxon>eudicotyledons</taxon>
        <taxon>Gunneridae</taxon>
        <taxon>Pentapetalae</taxon>
        <taxon>asterids</taxon>
        <taxon>lamiids</taxon>
        <taxon>Solanales</taxon>
        <taxon>Solanaceae</taxon>
        <taxon>Solanoideae</taxon>
        <taxon>Solaneae</taxon>
        <taxon>Solanum</taxon>
        <taxon>Solanum subgen. Lycopersicon</taxon>
    </lineage>
</organism>
<name>A0A3Q7H9D9_SOLLC</name>
<protein>
    <submittedName>
        <fullName evidence="1">Uncharacterized protein</fullName>
    </submittedName>
</protein>
<dbReference type="PANTHER" id="PTHR47150">
    <property type="entry name" value="OS12G0169200 PROTEIN"/>
    <property type="match status" value="1"/>
</dbReference>
<evidence type="ECO:0000313" key="1">
    <source>
        <dbReference type="EnsemblPlants" id="Solyc07g020840.1.1.1"/>
    </source>
</evidence>
<sequence length="56" mass="6241">MQLKITIHFEQCVDTLGIFGLSTLQKISGVFRMLAYGFPVDATDEYVIIGESTTIE</sequence>
<accession>A0A3Q7H9D9</accession>
<dbReference type="AlphaFoldDB" id="A0A3Q7H9D9"/>
<dbReference type="InParanoid" id="A0A3Q7H9D9"/>
<reference evidence="1" key="1">
    <citation type="journal article" date="2012" name="Nature">
        <title>The tomato genome sequence provides insights into fleshy fruit evolution.</title>
        <authorList>
            <consortium name="Tomato Genome Consortium"/>
        </authorList>
    </citation>
    <scope>NUCLEOTIDE SEQUENCE [LARGE SCALE GENOMIC DNA]</scope>
    <source>
        <strain evidence="1">cv. Heinz 1706</strain>
    </source>
</reference>
<dbReference type="EnsemblPlants" id="Solyc07g020840.1.1">
    <property type="protein sequence ID" value="Solyc07g020840.1.1.1"/>
    <property type="gene ID" value="Solyc07g020840.1"/>
</dbReference>
<dbReference type="PaxDb" id="4081-Solyc07g020840.1.1"/>
<dbReference type="Gramene" id="Solyc07g020840.1.1">
    <property type="protein sequence ID" value="Solyc07g020840.1.1.1"/>
    <property type="gene ID" value="Solyc07g020840.1"/>
</dbReference>
<proteinExistence type="predicted"/>
<evidence type="ECO:0000313" key="2">
    <source>
        <dbReference type="Proteomes" id="UP000004994"/>
    </source>
</evidence>
<dbReference type="Proteomes" id="UP000004994">
    <property type="component" value="Chromosome 7"/>
</dbReference>
<keyword evidence="2" id="KW-1185">Reference proteome</keyword>
<dbReference type="PANTHER" id="PTHR47150:SF7">
    <property type="entry name" value="NUCLEASE"/>
    <property type="match status" value="1"/>
</dbReference>
<reference evidence="1" key="2">
    <citation type="submission" date="2019-01" db="UniProtKB">
        <authorList>
            <consortium name="EnsemblPlants"/>
        </authorList>
    </citation>
    <scope>IDENTIFICATION</scope>
    <source>
        <strain evidence="1">cv. Heinz 1706</strain>
    </source>
</reference>